<dbReference type="GO" id="GO:0004722">
    <property type="term" value="F:protein serine/threonine phosphatase activity"/>
    <property type="evidence" value="ECO:0007669"/>
    <property type="project" value="InterPro"/>
</dbReference>
<dbReference type="SMART" id="SM00332">
    <property type="entry name" value="PP2Cc"/>
    <property type="match status" value="1"/>
</dbReference>
<feature type="domain" description="PPM-type phosphatase" evidence="1">
    <location>
        <begin position="2"/>
        <end position="241"/>
    </location>
</feature>
<dbReference type="Proteomes" id="UP000327148">
    <property type="component" value="Unassembled WGS sequence"/>
</dbReference>
<protein>
    <submittedName>
        <fullName evidence="2">Stp1/IreP family PP2C-type Ser/Thr phosphatase</fullName>
    </submittedName>
</protein>
<evidence type="ECO:0000313" key="3">
    <source>
        <dbReference type="Proteomes" id="UP000327148"/>
    </source>
</evidence>
<dbReference type="CDD" id="cd00143">
    <property type="entry name" value="PP2Cc"/>
    <property type="match status" value="1"/>
</dbReference>
<proteinExistence type="predicted"/>
<gene>
    <name evidence="2" type="ORF">F6I03_05675</name>
</gene>
<dbReference type="STRING" id="119206.AWM72_01840"/>
<dbReference type="EMBL" id="VYWO01000003">
    <property type="protein sequence ID" value="KAA9300795.1"/>
    <property type="molecule type" value="Genomic_DNA"/>
</dbReference>
<dbReference type="Gene3D" id="3.60.40.10">
    <property type="entry name" value="PPM-type phosphatase domain"/>
    <property type="match status" value="1"/>
</dbReference>
<dbReference type="PROSITE" id="PS51746">
    <property type="entry name" value="PPM_2"/>
    <property type="match status" value="1"/>
</dbReference>
<dbReference type="Pfam" id="PF13672">
    <property type="entry name" value="PP2C_2"/>
    <property type="match status" value="1"/>
</dbReference>
<dbReference type="InterPro" id="IPR015655">
    <property type="entry name" value="PP2C"/>
</dbReference>
<name>A0A5N1GIK8_9LACT</name>
<dbReference type="SUPFAM" id="SSF81606">
    <property type="entry name" value="PP2C-like"/>
    <property type="match status" value="1"/>
</dbReference>
<dbReference type="SMART" id="SM00331">
    <property type="entry name" value="PP2C_SIG"/>
    <property type="match status" value="1"/>
</dbReference>
<dbReference type="RefSeq" id="WP_070431501.1">
    <property type="nucleotide sequence ID" value="NZ_VYWO01000003.1"/>
</dbReference>
<dbReference type="NCBIfam" id="NF033484">
    <property type="entry name" value="Stp1_PP2C_phos"/>
    <property type="match status" value="1"/>
</dbReference>
<dbReference type="InterPro" id="IPR001932">
    <property type="entry name" value="PPM-type_phosphatase-like_dom"/>
</dbReference>
<accession>A0A5N1GIK8</accession>
<dbReference type="AlphaFoldDB" id="A0A5N1GIK8"/>
<organism evidence="2 3">
    <name type="scientific">Aerococcus sanguinicola</name>
    <dbReference type="NCBI Taxonomy" id="119206"/>
    <lineage>
        <taxon>Bacteria</taxon>
        <taxon>Bacillati</taxon>
        <taxon>Bacillota</taxon>
        <taxon>Bacilli</taxon>
        <taxon>Lactobacillales</taxon>
        <taxon>Aerococcaceae</taxon>
        <taxon>Aerococcus</taxon>
    </lineage>
</organism>
<evidence type="ECO:0000259" key="1">
    <source>
        <dbReference type="PROSITE" id="PS51746"/>
    </source>
</evidence>
<dbReference type="PANTHER" id="PTHR13832:SF827">
    <property type="entry name" value="PROTEIN PHOSPHATASE 1L"/>
    <property type="match status" value="1"/>
</dbReference>
<dbReference type="PANTHER" id="PTHR13832">
    <property type="entry name" value="PROTEIN PHOSPHATASE 2C"/>
    <property type="match status" value="1"/>
</dbReference>
<reference evidence="2 3" key="1">
    <citation type="submission" date="2019-09" db="EMBL/GenBank/DDBJ databases">
        <title>Draft genome sequence assemblies of isolates from the urinary tract.</title>
        <authorList>
            <person name="Mores C.R."/>
            <person name="Putonti C."/>
            <person name="Wolfe A.J."/>
        </authorList>
    </citation>
    <scope>NUCLEOTIDE SEQUENCE [LARGE SCALE GENOMIC DNA]</scope>
    <source>
        <strain evidence="2 3">UMB623</strain>
    </source>
</reference>
<evidence type="ECO:0000313" key="2">
    <source>
        <dbReference type="EMBL" id="KAA9300795.1"/>
    </source>
</evidence>
<sequence>MEVAKLTDIGIQRKENQDQLGDFYNQSGQALLILCDGMGGQNAGDVASEMALYQVGKAWEETVEMTHQRARDWFQLILQDANDRLIEKSQQFQDLEGMGTTVVAIAVMGREATIAHIGDSRAYQIRDGAIKQITKDHSYVQELLDLNMISEEEARSHPQKNIITQSLGVSPDFYVDIDRLHLYPDDVFVLCSDGLSDMLADEDILAIIGHYPHLDESIQRLIEAANQAGGKDNISVILARIEGSD</sequence>
<comment type="caution">
    <text evidence="2">The sequence shown here is derived from an EMBL/GenBank/DDBJ whole genome shotgun (WGS) entry which is preliminary data.</text>
</comment>
<dbReference type="InterPro" id="IPR036457">
    <property type="entry name" value="PPM-type-like_dom_sf"/>
</dbReference>
<dbReference type="OrthoDB" id="9801841at2"/>